<accession>A0A0C3GNR8</accession>
<dbReference type="SUPFAM" id="SSF52047">
    <property type="entry name" value="RNI-like"/>
    <property type="match status" value="1"/>
</dbReference>
<reference evidence="2" key="2">
    <citation type="submission" date="2015-01" db="EMBL/GenBank/DDBJ databases">
        <title>Evolutionary Origins and Diversification of the Mycorrhizal Mutualists.</title>
        <authorList>
            <consortium name="DOE Joint Genome Institute"/>
            <consortium name="Mycorrhizal Genomics Consortium"/>
            <person name="Kohler A."/>
            <person name="Kuo A."/>
            <person name="Nagy L.G."/>
            <person name="Floudas D."/>
            <person name="Copeland A."/>
            <person name="Barry K.W."/>
            <person name="Cichocki N."/>
            <person name="Veneault-Fourrey C."/>
            <person name="LaButti K."/>
            <person name="Lindquist E.A."/>
            <person name="Lipzen A."/>
            <person name="Lundell T."/>
            <person name="Morin E."/>
            <person name="Murat C."/>
            <person name="Riley R."/>
            <person name="Ohm R."/>
            <person name="Sun H."/>
            <person name="Tunlid A."/>
            <person name="Henrissat B."/>
            <person name="Grigoriev I.V."/>
            <person name="Hibbett D.S."/>
            <person name="Martin F."/>
        </authorList>
    </citation>
    <scope>NUCLEOTIDE SEQUENCE [LARGE SCALE GENOMIC DNA]</scope>
    <source>
        <strain evidence="2">F 1598</strain>
    </source>
</reference>
<dbReference type="InParanoid" id="A0A0C3GNR8"/>
<dbReference type="EMBL" id="KN832970">
    <property type="protein sequence ID" value="KIM92151.1"/>
    <property type="molecule type" value="Genomic_DNA"/>
</dbReference>
<evidence type="ECO:0008006" key="3">
    <source>
        <dbReference type="Google" id="ProtNLM"/>
    </source>
</evidence>
<evidence type="ECO:0000313" key="2">
    <source>
        <dbReference type="Proteomes" id="UP000054166"/>
    </source>
</evidence>
<name>A0A0C3GNR8_PILCF</name>
<dbReference type="OrthoDB" id="3036354at2759"/>
<reference evidence="1 2" key="1">
    <citation type="submission" date="2014-04" db="EMBL/GenBank/DDBJ databases">
        <authorList>
            <consortium name="DOE Joint Genome Institute"/>
            <person name="Kuo A."/>
            <person name="Tarkka M."/>
            <person name="Buscot F."/>
            <person name="Kohler A."/>
            <person name="Nagy L.G."/>
            <person name="Floudas D."/>
            <person name="Copeland A."/>
            <person name="Barry K.W."/>
            <person name="Cichocki N."/>
            <person name="Veneault-Fourrey C."/>
            <person name="LaButti K."/>
            <person name="Lindquist E.A."/>
            <person name="Lipzen A."/>
            <person name="Lundell T."/>
            <person name="Morin E."/>
            <person name="Murat C."/>
            <person name="Sun H."/>
            <person name="Tunlid A."/>
            <person name="Henrissat B."/>
            <person name="Grigoriev I.V."/>
            <person name="Hibbett D.S."/>
            <person name="Martin F."/>
            <person name="Nordberg H.P."/>
            <person name="Cantor M.N."/>
            <person name="Hua S.X."/>
        </authorList>
    </citation>
    <scope>NUCLEOTIDE SEQUENCE [LARGE SCALE GENOMIC DNA]</scope>
    <source>
        <strain evidence="1 2">F 1598</strain>
    </source>
</reference>
<dbReference type="AlphaFoldDB" id="A0A0C3GNR8"/>
<dbReference type="Gene3D" id="3.80.10.10">
    <property type="entry name" value="Ribonuclease Inhibitor"/>
    <property type="match status" value="1"/>
</dbReference>
<protein>
    <recommendedName>
        <fullName evidence="3">F-box domain-containing protein</fullName>
    </recommendedName>
</protein>
<evidence type="ECO:0000313" key="1">
    <source>
        <dbReference type="EMBL" id="KIM92151.1"/>
    </source>
</evidence>
<gene>
    <name evidence="1" type="ORF">PILCRDRAFT_113454</name>
</gene>
<sequence>MLSRLNDYRVIRAPLGFVELWVHLSKHPSLARHVEVIEVQRQMTGFNFHQLRRAIVPPDFNIAAQSFSENKANIYSQFMTHYLPSAREAEKTLITAVKNMTALKSFQWDREPPLYDSHHDDGIEDDIWTALRSCPALRSLHIMDASDNDIRDEHDHEFVAKFRPIQESQVFTLSNLESLDYHTHGYNNQMRPVPAVDELIEMLSHRCPNLKTLKLKFSVYGNSHQDDSADFTTVNLNSLFGDVTWPDLETVVLYGVHLSPSVVSRFLAAHPSIRSFRVVEATPQSQFVKQDDFNFLEPKTPDGLSFPPNILPNLIDIWAPDYLTLSILASSTSSPRPLEKLLIQLTDESLKYLGGLSSLKDISVGTTTPEQLTNLAAILPDVVKLNAIPARDVQVSEFISAVSHFRHLEVLHHSGLISEGDSPKKIELVLRQLVIQCDRLRSISLRCGGQLGVTCEIDRHEGGRIDWVISALNEQGSFFME</sequence>
<dbReference type="InterPro" id="IPR032675">
    <property type="entry name" value="LRR_dom_sf"/>
</dbReference>
<keyword evidence="2" id="KW-1185">Reference proteome</keyword>
<organism evidence="1 2">
    <name type="scientific">Piloderma croceum (strain F 1598)</name>
    <dbReference type="NCBI Taxonomy" id="765440"/>
    <lineage>
        <taxon>Eukaryota</taxon>
        <taxon>Fungi</taxon>
        <taxon>Dikarya</taxon>
        <taxon>Basidiomycota</taxon>
        <taxon>Agaricomycotina</taxon>
        <taxon>Agaricomycetes</taxon>
        <taxon>Agaricomycetidae</taxon>
        <taxon>Atheliales</taxon>
        <taxon>Atheliaceae</taxon>
        <taxon>Piloderma</taxon>
    </lineage>
</organism>
<dbReference type="Proteomes" id="UP000054166">
    <property type="component" value="Unassembled WGS sequence"/>
</dbReference>
<dbReference type="HOGENOM" id="CLU_567549_0_0_1"/>
<proteinExistence type="predicted"/>
<dbReference type="STRING" id="765440.A0A0C3GNR8"/>